<proteinExistence type="predicted"/>
<keyword evidence="2" id="KW-1185">Reference proteome</keyword>
<evidence type="ECO:0000313" key="2">
    <source>
        <dbReference type="Proteomes" id="UP000693970"/>
    </source>
</evidence>
<accession>A0A9K3PDN0</accession>
<sequence length="209" mass="23931">MRSNFLPRKIVSANHNRTIKLDILLAGVIKDRICNVADDSKNSLERDTYHSSPDVSVSVDGTINDSPKSGLCLPHKTVRFCLYTTVRRTLSRHSYTKEEVRDCWYQKEDYGRILLSCHRLVKKYELFTREKNLFKYCMRGLEHHTAVRSCFRASNRLSASEAVFAAQDENPVDAAAIADCYSAISFSCHLWAHCVGLKDQKVAQRYHPT</sequence>
<name>A0A9K3PDN0_9STRA</name>
<reference evidence="1" key="2">
    <citation type="submission" date="2021-04" db="EMBL/GenBank/DDBJ databases">
        <authorList>
            <person name="Podell S."/>
        </authorList>
    </citation>
    <scope>NUCLEOTIDE SEQUENCE</scope>
    <source>
        <strain evidence="1">Hildebrandi</strain>
    </source>
</reference>
<dbReference type="EMBL" id="JAGRRH010000023">
    <property type="protein sequence ID" value="KAG7343693.1"/>
    <property type="molecule type" value="Genomic_DNA"/>
</dbReference>
<organism evidence="1 2">
    <name type="scientific">Nitzschia inconspicua</name>
    <dbReference type="NCBI Taxonomy" id="303405"/>
    <lineage>
        <taxon>Eukaryota</taxon>
        <taxon>Sar</taxon>
        <taxon>Stramenopiles</taxon>
        <taxon>Ochrophyta</taxon>
        <taxon>Bacillariophyta</taxon>
        <taxon>Bacillariophyceae</taxon>
        <taxon>Bacillariophycidae</taxon>
        <taxon>Bacillariales</taxon>
        <taxon>Bacillariaceae</taxon>
        <taxon>Nitzschia</taxon>
    </lineage>
</organism>
<reference evidence="1" key="1">
    <citation type="journal article" date="2021" name="Sci. Rep.">
        <title>Diploid genomic architecture of Nitzschia inconspicua, an elite biomass production diatom.</title>
        <authorList>
            <person name="Oliver A."/>
            <person name="Podell S."/>
            <person name="Pinowska A."/>
            <person name="Traller J.C."/>
            <person name="Smith S.R."/>
            <person name="McClure R."/>
            <person name="Beliaev A."/>
            <person name="Bohutskyi P."/>
            <person name="Hill E.A."/>
            <person name="Rabines A."/>
            <person name="Zheng H."/>
            <person name="Allen L.Z."/>
            <person name="Kuo A."/>
            <person name="Grigoriev I.V."/>
            <person name="Allen A.E."/>
            <person name="Hazlebeck D."/>
            <person name="Allen E.E."/>
        </authorList>
    </citation>
    <scope>NUCLEOTIDE SEQUENCE</scope>
    <source>
        <strain evidence="1">Hildebrandi</strain>
    </source>
</reference>
<dbReference type="Proteomes" id="UP000693970">
    <property type="component" value="Unassembled WGS sequence"/>
</dbReference>
<gene>
    <name evidence="1" type="ORF">IV203_021701</name>
</gene>
<evidence type="ECO:0000313" key="1">
    <source>
        <dbReference type="EMBL" id="KAG7343693.1"/>
    </source>
</evidence>
<comment type="caution">
    <text evidence="1">The sequence shown here is derived from an EMBL/GenBank/DDBJ whole genome shotgun (WGS) entry which is preliminary data.</text>
</comment>
<dbReference type="AlphaFoldDB" id="A0A9K3PDN0"/>
<protein>
    <submittedName>
        <fullName evidence="1">Uncharacterized protein</fullName>
    </submittedName>
</protein>